<feature type="compositionally biased region" description="Basic and acidic residues" evidence="1">
    <location>
        <begin position="1"/>
        <end position="11"/>
    </location>
</feature>
<dbReference type="AlphaFoldDB" id="A0A8J9W613"/>
<evidence type="ECO:0000313" key="2">
    <source>
        <dbReference type="EMBL" id="CAH0726852.1"/>
    </source>
</evidence>
<feature type="region of interest" description="Disordered" evidence="1">
    <location>
        <begin position="64"/>
        <end position="83"/>
    </location>
</feature>
<evidence type="ECO:0000256" key="1">
    <source>
        <dbReference type="SAM" id="MobiDB-lite"/>
    </source>
</evidence>
<feature type="non-terminal residue" evidence="2">
    <location>
        <position position="139"/>
    </location>
</feature>
<gene>
    <name evidence="2" type="ORF">BINO364_LOCUS12270</name>
</gene>
<feature type="region of interest" description="Disordered" evidence="1">
    <location>
        <begin position="1"/>
        <end position="24"/>
    </location>
</feature>
<dbReference type="Proteomes" id="UP000838878">
    <property type="component" value="Chromosome 6"/>
</dbReference>
<name>A0A8J9W613_9NEOP</name>
<proteinExistence type="predicted"/>
<evidence type="ECO:0000313" key="3">
    <source>
        <dbReference type="Proteomes" id="UP000838878"/>
    </source>
</evidence>
<keyword evidence="3" id="KW-1185">Reference proteome</keyword>
<accession>A0A8J9W613</accession>
<organism evidence="2 3">
    <name type="scientific">Brenthis ino</name>
    <name type="common">lesser marbled fritillary</name>
    <dbReference type="NCBI Taxonomy" id="405034"/>
    <lineage>
        <taxon>Eukaryota</taxon>
        <taxon>Metazoa</taxon>
        <taxon>Ecdysozoa</taxon>
        <taxon>Arthropoda</taxon>
        <taxon>Hexapoda</taxon>
        <taxon>Insecta</taxon>
        <taxon>Pterygota</taxon>
        <taxon>Neoptera</taxon>
        <taxon>Endopterygota</taxon>
        <taxon>Lepidoptera</taxon>
        <taxon>Glossata</taxon>
        <taxon>Ditrysia</taxon>
        <taxon>Papilionoidea</taxon>
        <taxon>Nymphalidae</taxon>
        <taxon>Heliconiinae</taxon>
        <taxon>Argynnini</taxon>
        <taxon>Brenthis</taxon>
    </lineage>
</organism>
<protein>
    <submittedName>
        <fullName evidence="2">Uncharacterized protein</fullName>
    </submittedName>
</protein>
<reference evidence="2" key="1">
    <citation type="submission" date="2021-12" db="EMBL/GenBank/DDBJ databases">
        <authorList>
            <person name="Martin H S."/>
        </authorList>
    </citation>
    <scope>NUCLEOTIDE SEQUENCE</scope>
</reference>
<dbReference type="EMBL" id="OV170226">
    <property type="protein sequence ID" value="CAH0726852.1"/>
    <property type="molecule type" value="Genomic_DNA"/>
</dbReference>
<dbReference type="OrthoDB" id="10618089at2759"/>
<sequence length="139" mass="14005">MIASGYRRERSPPTPRGCTGPWGCRRSCTAGPGGGVPAARSVLRARGAAGPAAGARLLAPAATARGGDRCGGRLRPPRPALPALRPASGYALIDTRAHAARLRPTSPIQSISSHPATQCGLPAFNVDAGQATGYGSTPS</sequence>